<comment type="function">
    <text evidence="6">A probable RNA chaperone. Forms a complex with KhpA which binds to cellular RNA and controls its expression. Plays a role in peptidoglycan (PG) homeostasis and cell length regulation.</text>
</comment>
<dbReference type="SMART" id="SM01245">
    <property type="entry name" value="Jag_N"/>
    <property type="match status" value="1"/>
</dbReference>
<dbReference type="SMART" id="SM00393">
    <property type="entry name" value="R3H"/>
    <property type="match status" value="1"/>
</dbReference>
<dbReference type="InterPro" id="IPR034079">
    <property type="entry name" value="R3H_KhpB"/>
</dbReference>
<dbReference type="Gene3D" id="3.30.1370.50">
    <property type="entry name" value="R3H-like domain"/>
    <property type="match status" value="1"/>
</dbReference>
<dbReference type="GO" id="GO:0003723">
    <property type="term" value="F:RNA binding"/>
    <property type="evidence" value="ECO:0007669"/>
    <property type="project" value="UniProtKB-UniRule"/>
</dbReference>
<dbReference type="NCBIfam" id="NF041568">
    <property type="entry name" value="Jag_EloR"/>
    <property type="match status" value="1"/>
</dbReference>
<organism evidence="8">
    <name type="scientific">Desulfobacca acetoxidans</name>
    <dbReference type="NCBI Taxonomy" id="60893"/>
    <lineage>
        <taxon>Bacteria</taxon>
        <taxon>Pseudomonadati</taxon>
        <taxon>Thermodesulfobacteriota</taxon>
        <taxon>Desulfobaccia</taxon>
        <taxon>Desulfobaccales</taxon>
        <taxon>Desulfobaccaceae</taxon>
        <taxon>Desulfobacca</taxon>
    </lineage>
</organism>
<keyword evidence="3 6" id="KW-0133">Cell shape</keyword>
<evidence type="ECO:0000259" key="7">
    <source>
        <dbReference type="PROSITE" id="PS51061"/>
    </source>
</evidence>
<evidence type="ECO:0000256" key="3">
    <source>
        <dbReference type="ARBA" id="ARBA00022960"/>
    </source>
</evidence>
<dbReference type="CDD" id="cd02644">
    <property type="entry name" value="R3H_jag"/>
    <property type="match status" value="1"/>
</dbReference>
<dbReference type="Gene3D" id="3.30.30.80">
    <property type="entry name" value="probable RNA-binding protein from clostridium symbiosum atcc 14940"/>
    <property type="match status" value="1"/>
</dbReference>
<proteinExistence type="inferred from homology"/>
<evidence type="ECO:0000256" key="2">
    <source>
        <dbReference type="ARBA" id="ARBA00022884"/>
    </source>
</evidence>
<reference evidence="8" key="1">
    <citation type="journal article" date="2020" name="mSystems">
        <title>Genome- and Community-Level Interaction Insights into Carbon Utilization and Element Cycling Functions of Hydrothermarchaeota in Hydrothermal Sediment.</title>
        <authorList>
            <person name="Zhou Z."/>
            <person name="Liu Y."/>
            <person name="Xu W."/>
            <person name="Pan J."/>
            <person name="Luo Z.H."/>
            <person name="Li M."/>
        </authorList>
    </citation>
    <scope>NUCLEOTIDE SEQUENCE [LARGE SCALE GENOMIC DNA]</scope>
    <source>
        <strain evidence="8">SpSt-767</strain>
    </source>
</reference>
<sequence>MEFLEFEGKTTEEAIEQACAHFQLPPESLEIEIISVGSPGLFGIGGRKAKIRVVLSREAGEGEAEGEGEADTDLLPQAQELLERILELMGEKAKVLGRFDEEDRLSLGIDAEDPGLLIGKQGQTLEALQYLLTKMIAKKARRKVRVFIDIESYRARHQEALTQLAIKSGEKAKKSGKPITLNPMNPHDRRIVHLALQGDKEVKTMSRGEGLYKKVVVYPMRKKEIQENSSNSV</sequence>
<dbReference type="GO" id="GO:0008360">
    <property type="term" value="P:regulation of cell shape"/>
    <property type="evidence" value="ECO:0007669"/>
    <property type="project" value="UniProtKB-KW"/>
</dbReference>
<dbReference type="HAMAP" id="MF_00867">
    <property type="entry name" value="KhpB"/>
    <property type="match status" value="1"/>
</dbReference>
<comment type="subcellular location">
    <subcellularLocation>
        <location evidence="6">Cytoplasm</location>
    </subcellularLocation>
</comment>
<gene>
    <name evidence="6" type="primary">khpB</name>
    <name evidence="6" type="synonym">eloR</name>
    <name evidence="8" type="ORF">ENV52_01920</name>
</gene>
<dbReference type="GO" id="GO:0005737">
    <property type="term" value="C:cytoplasm"/>
    <property type="evidence" value="ECO:0007669"/>
    <property type="project" value="UniProtKB-SubCell"/>
</dbReference>
<dbReference type="InterPro" id="IPR001374">
    <property type="entry name" value="R3H_dom"/>
</dbReference>
<dbReference type="SUPFAM" id="SSF82708">
    <property type="entry name" value="R3H domain"/>
    <property type="match status" value="1"/>
</dbReference>
<dbReference type="Gene3D" id="3.30.300.20">
    <property type="match status" value="1"/>
</dbReference>
<dbReference type="InterPro" id="IPR039247">
    <property type="entry name" value="KhpB"/>
</dbReference>
<comment type="caution">
    <text evidence="6">Lacks conserved residue(s) required for the propagation of feature annotation.</text>
</comment>
<evidence type="ECO:0000256" key="1">
    <source>
        <dbReference type="ARBA" id="ARBA00022490"/>
    </source>
</evidence>
<dbReference type="InterPro" id="IPR038008">
    <property type="entry name" value="Jag_KH"/>
</dbReference>
<dbReference type="Pfam" id="PF13083">
    <property type="entry name" value="KH_KhpA-B"/>
    <property type="match status" value="1"/>
</dbReference>
<comment type="caution">
    <text evidence="8">The sequence shown here is derived from an EMBL/GenBank/DDBJ whole genome shotgun (WGS) entry which is preliminary data.</text>
</comment>
<evidence type="ECO:0000256" key="6">
    <source>
        <dbReference type="HAMAP-Rule" id="MF_00867"/>
    </source>
</evidence>
<keyword evidence="1 6" id="KW-0963">Cytoplasm</keyword>
<evidence type="ECO:0000256" key="5">
    <source>
        <dbReference type="ARBA" id="ARBA00023316"/>
    </source>
</evidence>
<name>A0A7V6A1F3_9BACT</name>
<keyword evidence="2 6" id="KW-0694">RNA-binding</keyword>
<dbReference type="AlphaFoldDB" id="A0A7V6A1F3"/>
<protein>
    <recommendedName>
        <fullName evidence="6">RNA-binding protein KhpB</fullName>
    </recommendedName>
    <alternativeName>
        <fullName evidence="6">RNA-binding protein EloR</fullName>
    </alternativeName>
</protein>
<dbReference type="InterPro" id="IPR032782">
    <property type="entry name" value="KhpB_N"/>
</dbReference>
<dbReference type="PANTHER" id="PTHR35800">
    <property type="entry name" value="PROTEIN JAG"/>
    <property type="match status" value="1"/>
</dbReference>
<dbReference type="EMBL" id="DTGR01000029">
    <property type="protein sequence ID" value="HHS28444.1"/>
    <property type="molecule type" value="Genomic_DNA"/>
</dbReference>
<dbReference type="Pfam" id="PF01424">
    <property type="entry name" value="R3H"/>
    <property type="match status" value="1"/>
</dbReference>
<accession>A0A7V6A1F3</accession>
<feature type="domain" description="R3H" evidence="7">
    <location>
        <begin position="155"/>
        <end position="221"/>
    </location>
</feature>
<keyword evidence="4 6" id="KW-0143">Chaperone</keyword>
<dbReference type="InterPro" id="IPR038247">
    <property type="entry name" value="Jag_N_dom_sf"/>
</dbReference>
<dbReference type="PROSITE" id="PS51061">
    <property type="entry name" value="R3H"/>
    <property type="match status" value="1"/>
</dbReference>
<dbReference type="GO" id="GO:0071555">
    <property type="term" value="P:cell wall organization"/>
    <property type="evidence" value="ECO:0007669"/>
    <property type="project" value="UniProtKB-KW"/>
</dbReference>
<dbReference type="GO" id="GO:0009252">
    <property type="term" value="P:peptidoglycan biosynthetic process"/>
    <property type="evidence" value="ECO:0007669"/>
    <property type="project" value="UniProtKB-UniRule"/>
</dbReference>
<evidence type="ECO:0000313" key="8">
    <source>
        <dbReference type="EMBL" id="HHS28444.1"/>
    </source>
</evidence>
<comment type="similarity">
    <text evidence="6">Belongs to the KhpB RNA-binding protein family.</text>
</comment>
<dbReference type="InterPro" id="IPR036867">
    <property type="entry name" value="R3H_dom_sf"/>
</dbReference>
<dbReference type="CDD" id="cd02414">
    <property type="entry name" value="KH-II_Jag"/>
    <property type="match status" value="1"/>
</dbReference>
<dbReference type="PANTHER" id="PTHR35800:SF1">
    <property type="entry name" value="RNA-BINDING PROTEIN KHPB"/>
    <property type="match status" value="1"/>
</dbReference>
<evidence type="ECO:0000256" key="4">
    <source>
        <dbReference type="ARBA" id="ARBA00023186"/>
    </source>
</evidence>
<keyword evidence="5 6" id="KW-0961">Cell wall biogenesis/degradation</keyword>
<dbReference type="InterPro" id="IPR015946">
    <property type="entry name" value="KH_dom-like_a/b"/>
</dbReference>
<dbReference type="Pfam" id="PF14804">
    <property type="entry name" value="Jag_N"/>
    <property type="match status" value="1"/>
</dbReference>
<comment type="domain">
    <text evidence="6">Has an N-terminal Jag-N domain and 2 RNA-binding domains (KH and R3H).</text>
</comment>
<comment type="subunit">
    <text evidence="6">Forms a complex with KhpA.</text>
</comment>